<gene>
    <name evidence="2" type="ORF">HNQ77_001993</name>
</gene>
<sequence>MITHPVRRRPANWSLVRSHIKSHWIVPFIAFEWTWQWVAYGLSRWSFLDVLDYLGSFSVLVAVIFYFSASGDRVKQRHYQAWQVINTAQGKGGSGGRIDALQELNADHVPLVGVDVSTAFLQGLRLEHADLLRSDFSAADLRSSDLRGADFTSANLRSANFRYSNLEGASFTDADMDNDDLKGANLASARFAGTDLSAADLGLADLRSIDWRQIKSIRGANIAGVRNPPAGFVDWALKNGAVQTSVPD</sequence>
<dbReference type="PANTHER" id="PTHR14136">
    <property type="entry name" value="BTB_POZ DOMAIN-CONTAINING PROTEIN KCTD9"/>
    <property type="match status" value="1"/>
</dbReference>
<evidence type="ECO:0000256" key="1">
    <source>
        <dbReference type="SAM" id="Phobius"/>
    </source>
</evidence>
<organism evidence="2 3">
    <name type="scientific">Silvibacterium bohemicum</name>
    <dbReference type="NCBI Taxonomy" id="1577686"/>
    <lineage>
        <taxon>Bacteria</taxon>
        <taxon>Pseudomonadati</taxon>
        <taxon>Acidobacteriota</taxon>
        <taxon>Terriglobia</taxon>
        <taxon>Terriglobales</taxon>
        <taxon>Acidobacteriaceae</taxon>
        <taxon>Silvibacterium</taxon>
    </lineage>
</organism>
<dbReference type="InterPro" id="IPR051082">
    <property type="entry name" value="Pentapeptide-BTB/POZ_domain"/>
</dbReference>
<dbReference type="Gene3D" id="2.160.20.80">
    <property type="entry name" value="E3 ubiquitin-protein ligase SopA"/>
    <property type="match status" value="1"/>
</dbReference>
<evidence type="ECO:0000313" key="3">
    <source>
        <dbReference type="Proteomes" id="UP000538666"/>
    </source>
</evidence>
<dbReference type="Pfam" id="PF00805">
    <property type="entry name" value="Pentapeptide"/>
    <property type="match status" value="2"/>
</dbReference>
<evidence type="ECO:0008006" key="4">
    <source>
        <dbReference type="Google" id="ProtNLM"/>
    </source>
</evidence>
<protein>
    <recommendedName>
        <fullName evidence="4">Pentapeptide repeat-containing protein</fullName>
    </recommendedName>
</protein>
<comment type="caution">
    <text evidence="2">The sequence shown here is derived from an EMBL/GenBank/DDBJ whole genome shotgun (WGS) entry which is preliminary data.</text>
</comment>
<feature type="transmembrane region" description="Helical" evidence="1">
    <location>
        <begin position="50"/>
        <end position="69"/>
    </location>
</feature>
<evidence type="ECO:0000313" key="2">
    <source>
        <dbReference type="EMBL" id="MBB6144041.1"/>
    </source>
</evidence>
<dbReference type="EMBL" id="JACHEK010000004">
    <property type="protein sequence ID" value="MBB6144041.1"/>
    <property type="molecule type" value="Genomic_DNA"/>
</dbReference>
<dbReference type="PANTHER" id="PTHR14136:SF17">
    <property type="entry name" value="BTB_POZ DOMAIN-CONTAINING PROTEIN KCTD9"/>
    <property type="match status" value="1"/>
</dbReference>
<feature type="transmembrane region" description="Helical" evidence="1">
    <location>
        <begin position="20"/>
        <end position="38"/>
    </location>
</feature>
<keyword evidence="1" id="KW-1133">Transmembrane helix</keyword>
<dbReference type="InterPro" id="IPR001646">
    <property type="entry name" value="5peptide_repeat"/>
</dbReference>
<dbReference type="AlphaFoldDB" id="A0A841JYJ2"/>
<dbReference type="SUPFAM" id="SSF141571">
    <property type="entry name" value="Pentapeptide repeat-like"/>
    <property type="match status" value="1"/>
</dbReference>
<reference evidence="2 3" key="1">
    <citation type="submission" date="2020-08" db="EMBL/GenBank/DDBJ databases">
        <title>Genomic Encyclopedia of Type Strains, Phase IV (KMG-IV): sequencing the most valuable type-strain genomes for metagenomic binning, comparative biology and taxonomic classification.</title>
        <authorList>
            <person name="Goeker M."/>
        </authorList>
    </citation>
    <scope>NUCLEOTIDE SEQUENCE [LARGE SCALE GENOMIC DNA]</scope>
    <source>
        <strain evidence="2 3">DSM 103733</strain>
    </source>
</reference>
<dbReference type="Proteomes" id="UP000538666">
    <property type="component" value="Unassembled WGS sequence"/>
</dbReference>
<name>A0A841JYJ2_9BACT</name>
<dbReference type="RefSeq" id="WP_184084757.1">
    <property type="nucleotide sequence ID" value="NZ_JACHEK010000004.1"/>
</dbReference>
<keyword evidence="1" id="KW-0812">Transmembrane</keyword>
<keyword evidence="3" id="KW-1185">Reference proteome</keyword>
<proteinExistence type="predicted"/>
<keyword evidence="1" id="KW-0472">Membrane</keyword>
<accession>A0A841JYJ2</accession>